<dbReference type="AlphaFoldDB" id="G7H047"/>
<name>G7H047_9ACTN</name>
<gene>
    <name evidence="2" type="ORF">GOARA_033_00230</name>
</gene>
<sequence>MVTRVDFEALRAGTEQLEEVRDEVQQITSRLQGRLAAEGQSWGSDTPGSTHAAGYTDQDQKTMDAVENRITTLNQYVDGLTEGLQKFVGTEDTNTSRYQV</sequence>
<dbReference type="OrthoDB" id="4504273at2"/>
<evidence type="ECO:0000313" key="2">
    <source>
        <dbReference type="EMBL" id="GAB09222.1"/>
    </source>
</evidence>
<organism evidence="2 3">
    <name type="scientific">Gordonia araii NBRC 100433</name>
    <dbReference type="NCBI Taxonomy" id="1073574"/>
    <lineage>
        <taxon>Bacteria</taxon>
        <taxon>Bacillati</taxon>
        <taxon>Actinomycetota</taxon>
        <taxon>Actinomycetes</taxon>
        <taxon>Mycobacteriales</taxon>
        <taxon>Gordoniaceae</taxon>
        <taxon>Gordonia</taxon>
    </lineage>
</organism>
<evidence type="ECO:0000313" key="3">
    <source>
        <dbReference type="Proteomes" id="UP000035088"/>
    </source>
</evidence>
<dbReference type="InterPro" id="IPR036689">
    <property type="entry name" value="ESAT-6-like_sf"/>
</dbReference>
<dbReference type="Proteomes" id="UP000035088">
    <property type="component" value="Unassembled WGS sequence"/>
</dbReference>
<keyword evidence="3" id="KW-1185">Reference proteome</keyword>
<dbReference type="RefSeq" id="WP_007321299.1">
    <property type="nucleotide sequence ID" value="NZ_BAEE01000033.1"/>
</dbReference>
<dbReference type="Gene3D" id="1.10.287.1060">
    <property type="entry name" value="ESAT-6-like"/>
    <property type="match status" value="1"/>
</dbReference>
<protein>
    <recommendedName>
        <fullName evidence="4">ESAT-6-like protein</fullName>
    </recommendedName>
</protein>
<reference evidence="2 3" key="1">
    <citation type="submission" date="2011-11" db="EMBL/GenBank/DDBJ databases">
        <title>Whole genome shotgun sequence of Gordonia araii NBRC 100433.</title>
        <authorList>
            <person name="Yoshida Y."/>
            <person name="Hosoyama A."/>
            <person name="Tsuchikane K."/>
            <person name="Katsumata H."/>
            <person name="Yamazaki S."/>
            <person name="Fujita N."/>
        </authorList>
    </citation>
    <scope>NUCLEOTIDE SEQUENCE [LARGE SCALE GENOMIC DNA]</scope>
    <source>
        <strain evidence="2 3">NBRC 100433</strain>
    </source>
</reference>
<dbReference type="STRING" id="1073574.GOARA_033_00230"/>
<comment type="caution">
    <text evidence="2">The sequence shown here is derived from an EMBL/GenBank/DDBJ whole genome shotgun (WGS) entry which is preliminary data.</text>
</comment>
<accession>G7H047</accession>
<dbReference type="EMBL" id="BAEE01000033">
    <property type="protein sequence ID" value="GAB09222.1"/>
    <property type="molecule type" value="Genomic_DNA"/>
</dbReference>
<evidence type="ECO:0000256" key="1">
    <source>
        <dbReference type="SAM" id="MobiDB-lite"/>
    </source>
</evidence>
<proteinExistence type="predicted"/>
<feature type="region of interest" description="Disordered" evidence="1">
    <location>
        <begin position="35"/>
        <end position="58"/>
    </location>
</feature>
<dbReference type="SUPFAM" id="SSF140453">
    <property type="entry name" value="EsxAB dimer-like"/>
    <property type="match status" value="1"/>
</dbReference>
<evidence type="ECO:0008006" key="4">
    <source>
        <dbReference type="Google" id="ProtNLM"/>
    </source>
</evidence>